<reference evidence="3 4" key="1">
    <citation type="submission" date="2016-09" db="EMBL/GenBank/DDBJ databases">
        <title>Rhizobium oryziradicis sp. nov., isolated from the root of rice.</title>
        <authorList>
            <person name="Zhao J."/>
            <person name="Zhang X."/>
        </authorList>
    </citation>
    <scope>NUCLEOTIDE SEQUENCE [LARGE SCALE GENOMIC DNA]</scope>
    <source>
        <strain evidence="3 4">14971</strain>
    </source>
</reference>
<feature type="signal peptide" evidence="1">
    <location>
        <begin position="1"/>
        <end position="20"/>
    </location>
</feature>
<dbReference type="Proteomes" id="UP000185598">
    <property type="component" value="Unassembled WGS sequence"/>
</dbReference>
<accession>A0A1Q9A4L2</accession>
<evidence type="ECO:0000313" key="3">
    <source>
        <dbReference type="EMBL" id="OLP49514.1"/>
    </source>
</evidence>
<name>A0A1Q9A4L2_9HYPH</name>
<sequence length="163" mass="17584">MKRLAAAAFMTLLMPCLSYADTLLFPSDNPVARITIPASWEPKETESGIDATSDDGAIYIAVDVANAKTTDKVIDDAIAFLKENGVKIDGSTQKQSDETVNGMDMTNFDWTGTDNDGDVNVGLSLLSPRPGKLLVITYWGTKGKQEKHGPELQEIIASLKPAH</sequence>
<evidence type="ECO:0000313" key="5">
    <source>
        <dbReference type="Proteomes" id="UP000544107"/>
    </source>
</evidence>
<evidence type="ECO:0000256" key="1">
    <source>
        <dbReference type="SAM" id="SignalP"/>
    </source>
</evidence>
<gene>
    <name evidence="3" type="ORF">BJF91_21025</name>
    <name evidence="2" type="ORF">GGQ71_000828</name>
</gene>
<reference evidence="2 5" key="2">
    <citation type="submission" date="2020-08" db="EMBL/GenBank/DDBJ databases">
        <title>Genomic Encyclopedia of Type Strains, Phase IV (KMG-IV): sequencing the most valuable type-strain genomes for metagenomic binning, comparative biology and taxonomic classification.</title>
        <authorList>
            <person name="Goeker M."/>
        </authorList>
    </citation>
    <scope>NUCLEOTIDE SEQUENCE [LARGE SCALE GENOMIC DNA]</scope>
    <source>
        <strain evidence="2 5">DSM 100021</strain>
    </source>
</reference>
<keyword evidence="4" id="KW-1185">Reference proteome</keyword>
<evidence type="ECO:0000313" key="4">
    <source>
        <dbReference type="Proteomes" id="UP000185598"/>
    </source>
</evidence>
<protein>
    <submittedName>
        <fullName evidence="3">Histidine kinase</fullName>
    </submittedName>
</protein>
<keyword evidence="3" id="KW-0418">Kinase</keyword>
<dbReference type="Gene3D" id="3.40.1000.10">
    <property type="entry name" value="Mog1/PsbP, alpha/beta/alpha sandwich"/>
    <property type="match status" value="1"/>
</dbReference>
<dbReference type="EMBL" id="MKIN01000022">
    <property type="protein sequence ID" value="OLP49514.1"/>
    <property type="molecule type" value="Genomic_DNA"/>
</dbReference>
<dbReference type="GO" id="GO:0016301">
    <property type="term" value="F:kinase activity"/>
    <property type="evidence" value="ECO:0007669"/>
    <property type="project" value="UniProtKB-KW"/>
</dbReference>
<keyword evidence="1" id="KW-0732">Signal</keyword>
<comment type="caution">
    <text evidence="3">The sequence shown here is derived from an EMBL/GenBank/DDBJ whole genome shotgun (WGS) entry which is preliminary data.</text>
</comment>
<dbReference type="Proteomes" id="UP000544107">
    <property type="component" value="Unassembled WGS sequence"/>
</dbReference>
<organism evidence="3 4">
    <name type="scientific">Allorhizobium taibaishanense</name>
    <dbReference type="NCBI Taxonomy" id="887144"/>
    <lineage>
        <taxon>Bacteria</taxon>
        <taxon>Pseudomonadati</taxon>
        <taxon>Pseudomonadota</taxon>
        <taxon>Alphaproteobacteria</taxon>
        <taxon>Hyphomicrobiales</taxon>
        <taxon>Rhizobiaceae</taxon>
        <taxon>Rhizobium/Agrobacterium group</taxon>
        <taxon>Allorhizobium</taxon>
    </lineage>
</organism>
<dbReference type="AlphaFoldDB" id="A0A1Q9A4L2"/>
<keyword evidence="3" id="KW-0808">Transferase</keyword>
<dbReference type="RefSeq" id="WP_075615305.1">
    <property type="nucleotide sequence ID" value="NZ_JACIED010000001.1"/>
</dbReference>
<proteinExistence type="predicted"/>
<feature type="chain" id="PRO_5044564314" evidence="1">
    <location>
        <begin position="21"/>
        <end position="163"/>
    </location>
</feature>
<dbReference type="EMBL" id="JACIED010000001">
    <property type="protein sequence ID" value="MBB4006592.1"/>
    <property type="molecule type" value="Genomic_DNA"/>
</dbReference>
<evidence type="ECO:0000313" key="2">
    <source>
        <dbReference type="EMBL" id="MBB4006592.1"/>
    </source>
</evidence>